<reference evidence="3" key="1">
    <citation type="journal article" date="2016" name="Nature">
        <title>Genome evolution in the allotetraploid frog Xenopus laevis.</title>
        <authorList>
            <person name="Session A.M."/>
            <person name="Uno Y."/>
            <person name="Kwon T."/>
            <person name="Chapman J.A."/>
            <person name="Toyoda A."/>
            <person name="Takahashi S."/>
            <person name="Fukui A."/>
            <person name="Hikosaka A."/>
            <person name="Suzuki A."/>
            <person name="Kondo M."/>
            <person name="van Heeringen S.J."/>
            <person name="Quigley I."/>
            <person name="Heinz S."/>
            <person name="Ogino H."/>
            <person name="Ochi H."/>
            <person name="Hellsten U."/>
            <person name="Lyons J.B."/>
            <person name="Simakov O."/>
            <person name="Putnam N."/>
            <person name="Stites J."/>
            <person name="Kuroki Y."/>
            <person name="Tanaka T."/>
            <person name="Michiue T."/>
            <person name="Watanabe M."/>
            <person name="Bogdanovic O."/>
            <person name="Lister R."/>
            <person name="Georgiou G."/>
            <person name="Paranjpe S.S."/>
            <person name="van Kruijsbergen I."/>
            <person name="Shu S."/>
            <person name="Carlson J."/>
            <person name="Kinoshita T."/>
            <person name="Ohta Y."/>
            <person name="Mawaribuchi S."/>
            <person name="Jenkins J."/>
            <person name="Grimwood J."/>
            <person name="Schmutz J."/>
            <person name="Mitros T."/>
            <person name="Mozaffari S.V."/>
            <person name="Suzuki Y."/>
            <person name="Haramoto Y."/>
            <person name="Yamamoto T.S."/>
            <person name="Takagi C."/>
            <person name="Heald R."/>
            <person name="Miller K."/>
            <person name="Haudenschild C."/>
            <person name="Kitzman J."/>
            <person name="Nakayama T."/>
            <person name="Izutsu Y."/>
            <person name="Robert J."/>
            <person name="Fortriede J."/>
            <person name="Burns K."/>
            <person name="Lotay V."/>
            <person name="Karimi K."/>
            <person name="Yasuoka Y."/>
            <person name="Dichmann D.S."/>
            <person name="Flajnik M.F."/>
            <person name="Houston D.W."/>
            <person name="Shendure J."/>
            <person name="DuPasquier L."/>
            <person name="Vize P.D."/>
            <person name="Zorn A.M."/>
            <person name="Ito M."/>
            <person name="Marcotte E.M."/>
            <person name="Wallingford J.B."/>
            <person name="Ito Y."/>
            <person name="Asashima M."/>
            <person name="Ueno N."/>
            <person name="Matsuda Y."/>
            <person name="Veenstra G.J."/>
            <person name="Fujiyama A."/>
            <person name="Harland R.M."/>
            <person name="Taira M."/>
            <person name="Rokhsar D.S."/>
        </authorList>
    </citation>
    <scope>NUCLEOTIDE SEQUENCE [LARGE SCALE GENOMIC DNA]</scope>
    <source>
        <strain evidence="3">J</strain>
    </source>
</reference>
<organism evidence="2 3">
    <name type="scientific">Xenopus laevis</name>
    <name type="common">African clawed frog</name>
    <dbReference type="NCBI Taxonomy" id="8355"/>
    <lineage>
        <taxon>Eukaryota</taxon>
        <taxon>Metazoa</taxon>
        <taxon>Chordata</taxon>
        <taxon>Craniata</taxon>
        <taxon>Vertebrata</taxon>
        <taxon>Euteleostomi</taxon>
        <taxon>Amphibia</taxon>
        <taxon>Batrachia</taxon>
        <taxon>Anura</taxon>
        <taxon>Pipoidea</taxon>
        <taxon>Pipidae</taxon>
        <taxon>Xenopodinae</taxon>
        <taxon>Xenopus</taxon>
        <taxon>Xenopus</taxon>
    </lineage>
</organism>
<keyword evidence="1" id="KW-1133">Transmembrane helix</keyword>
<protein>
    <submittedName>
        <fullName evidence="2">Uncharacterized protein</fullName>
    </submittedName>
</protein>
<keyword evidence="1" id="KW-0472">Membrane</keyword>
<proteinExistence type="predicted"/>
<dbReference type="Proteomes" id="UP000694892">
    <property type="component" value="Chromosome 3S"/>
</dbReference>
<dbReference type="AlphaFoldDB" id="A0A974HQU8"/>
<sequence>MKLSTVSSLEHCTFAFLYPINLSSFLLCVCPANLFHRYFRPLCPKSHKGILLKAQKVSLKAFYILKHNEKSLL</sequence>
<evidence type="ECO:0000313" key="3">
    <source>
        <dbReference type="Proteomes" id="UP000694892"/>
    </source>
</evidence>
<keyword evidence="1" id="KW-0812">Transmembrane</keyword>
<gene>
    <name evidence="2" type="ORF">XELAEV_18020862mg</name>
</gene>
<evidence type="ECO:0000256" key="1">
    <source>
        <dbReference type="SAM" id="Phobius"/>
    </source>
</evidence>
<name>A0A974HQU8_XENLA</name>
<accession>A0A974HQU8</accession>
<feature type="transmembrane region" description="Helical" evidence="1">
    <location>
        <begin position="15"/>
        <end position="35"/>
    </location>
</feature>
<evidence type="ECO:0000313" key="2">
    <source>
        <dbReference type="EMBL" id="OCT87167.1"/>
    </source>
</evidence>
<dbReference type="EMBL" id="CM004471">
    <property type="protein sequence ID" value="OCT87167.1"/>
    <property type="molecule type" value="Genomic_DNA"/>
</dbReference>